<evidence type="ECO:0000256" key="1">
    <source>
        <dbReference type="SAM" id="MobiDB-lite"/>
    </source>
</evidence>
<feature type="compositionally biased region" description="Polar residues" evidence="1">
    <location>
        <begin position="582"/>
        <end position="595"/>
    </location>
</feature>
<gene>
    <name evidence="3" type="ORF">TrLO_g3361</name>
</gene>
<feature type="region of interest" description="Disordered" evidence="1">
    <location>
        <begin position="1"/>
        <end position="32"/>
    </location>
</feature>
<dbReference type="Proteomes" id="UP001165122">
    <property type="component" value="Unassembled WGS sequence"/>
</dbReference>
<feature type="region of interest" description="Disordered" evidence="1">
    <location>
        <begin position="221"/>
        <end position="243"/>
    </location>
</feature>
<name>A0A9W7EAY5_9STRA</name>
<dbReference type="OrthoDB" id="198010at2759"/>
<feature type="compositionally biased region" description="Polar residues" evidence="1">
    <location>
        <begin position="1134"/>
        <end position="1146"/>
    </location>
</feature>
<comment type="caution">
    <text evidence="3">The sequence shown here is derived from an EMBL/GenBank/DDBJ whole genome shotgun (WGS) entry which is preliminary data.</text>
</comment>
<dbReference type="AlphaFoldDB" id="A0A9W7EAY5"/>
<feature type="compositionally biased region" description="Low complexity" evidence="1">
    <location>
        <begin position="1121"/>
        <end position="1133"/>
    </location>
</feature>
<dbReference type="SMART" id="SM00239">
    <property type="entry name" value="C2"/>
    <property type="match status" value="1"/>
</dbReference>
<feature type="region of interest" description="Disordered" evidence="1">
    <location>
        <begin position="1051"/>
        <end position="1082"/>
    </location>
</feature>
<proteinExistence type="predicted"/>
<evidence type="ECO:0000313" key="4">
    <source>
        <dbReference type="Proteomes" id="UP001165122"/>
    </source>
</evidence>
<evidence type="ECO:0000259" key="2">
    <source>
        <dbReference type="PROSITE" id="PS50004"/>
    </source>
</evidence>
<dbReference type="SUPFAM" id="SSF49562">
    <property type="entry name" value="C2 domain (Calcium/lipid-binding domain, CaLB)"/>
    <property type="match status" value="1"/>
</dbReference>
<feature type="compositionally biased region" description="Low complexity" evidence="1">
    <location>
        <begin position="1058"/>
        <end position="1075"/>
    </location>
</feature>
<protein>
    <recommendedName>
        <fullName evidence="2">C2 domain-containing protein</fullName>
    </recommendedName>
</protein>
<dbReference type="InterPro" id="IPR035892">
    <property type="entry name" value="C2_domain_sf"/>
</dbReference>
<evidence type="ECO:0000313" key="3">
    <source>
        <dbReference type="EMBL" id="GMH74719.1"/>
    </source>
</evidence>
<dbReference type="EMBL" id="BRXW01000701">
    <property type="protein sequence ID" value="GMH74719.1"/>
    <property type="molecule type" value="Genomic_DNA"/>
</dbReference>
<reference evidence="4" key="1">
    <citation type="journal article" date="2023" name="Commun. Biol.">
        <title>Genome analysis of Parmales, the sister group of diatoms, reveals the evolutionary specialization of diatoms from phago-mixotrophs to photoautotrophs.</title>
        <authorList>
            <person name="Ban H."/>
            <person name="Sato S."/>
            <person name="Yoshikawa S."/>
            <person name="Yamada K."/>
            <person name="Nakamura Y."/>
            <person name="Ichinomiya M."/>
            <person name="Sato N."/>
            <person name="Blanc-Mathieu R."/>
            <person name="Endo H."/>
            <person name="Kuwata A."/>
            <person name="Ogata H."/>
        </authorList>
    </citation>
    <scope>NUCLEOTIDE SEQUENCE [LARGE SCALE GENOMIC DNA]</scope>
    <source>
        <strain evidence="4">NIES 3700</strain>
    </source>
</reference>
<keyword evidence="4" id="KW-1185">Reference proteome</keyword>
<feature type="region of interest" description="Disordered" evidence="1">
    <location>
        <begin position="1224"/>
        <end position="1250"/>
    </location>
</feature>
<feature type="compositionally biased region" description="Gly residues" evidence="1">
    <location>
        <begin position="1231"/>
        <end position="1240"/>
    </location>
</feature>
<accession>A0A9W7EAY5</accession>
<dbReference type="PROSITE" id="PS50004">
    <property type="entry name" value="C2"/>
    <property type="match status" value="1"/>
</dbReference>
<feature type="region of interest" description="Disordered" evidence="1">
    <location>
        <begin position="963"/>
        <end position="982"/>
    </location>
</feature>
<feature type="compositionally biased region" description="Polar residues" evidence="1">
    <location>
        <begin position="11"/>
        <end position="20"/>
    </location>
</feature>
<feature type="domain" description="C2" evidence="2">
    <location>
        <begin position="18"/>
        <end position="176"/>
    </location>
</feature>
<dbReference type="InterPro" id="IPR000008">
    <property type="entry name" value="C2_dom"/>
</dbReference>
<feature type="region of interest" description="Disordered" evidence="1">
    <location>
        <begin position="314"/>
        <end position="336"/>
    </location>
</feature>
<dbReference type="Gene3D" id="2.60.40.150">
    <property type="entry name" value="C2 domain"/>
    <property type="match status" value="1"/>
</dbReference>
<feature type="compositionally biased region" description="Acidic residues" evidence="1">
    <location>
        <begin position="318"/>
        <end position="333"/>
    </location>
</feature>
<feature type="region of interest" description="Disordered" evidence="1">
    <location>
        <begin position="933"/>
        <end position="955"/>
    </location>
</feature>
<sequence>MSTSKKRRLPTSPQAPSSSGHFDRSELSSNAGNCCDVLGVKVVRGKGLKYSKHGQTPPSSYCILRLTNRTPGPSSISSAPPSPSHTTFRLLPSTQTLRTKKKFKTDEPVWNQDWSVTLSSSSSPQDYPSGEEYTSPCLEIMVVDVSSSSGFEELLGCGYLPLSTYLKWLKESSKSTMAKKMWVNLYPTRNHFGGEEYVKGEKGCVSKILLTFECKDSSTSPKIKLSPRPARKMSTPIKKNSPQTFNSNVPAVFNNILNPHQRIFSSNLREYNVLEPTIEQSKVISPERGIENAKKRYEKVLAKKNKIEEVTVNASGEGYEDDNDEEEEEEEEEVRATSNIYRHSDVGVYVPSEGENKVEGVLGKFFKRVHSQISHKQNVGVNDKDSFVSLNDCNIFLTFLGLKKPQLSTLKSDLLSCGLKVSSSNLEFKSVKRIDSPMFVSYFLSKTAAFSNDDIFNLIEGYLSWVRLEERVKDAISNNVSILLTNASNVIDGIDYLSLYQLGNAASANSSLWSWDDCTNLVTLASRLERYNEVLVGGIARVVGGDNVIDRLVRWRVVVNESEEVRKGVGLNLGGSTSDANVGLSTPQAASTPTLNYGGKRNLFDSNNNDTTSIQQPKPTPKSAQLIRAAFRLMSNSTSSALPTAISLFGNFLGYSWVLSEENLTLDGDDVGERMSGQDVMNFAGRRLAVARAGKEESGRVKEWEKDLINLGKGYLAYMRGSDWRRTVLDGVFRPLDCEGSAIDDLFSFGKCVDVRFGVEDCRRIWNKMADEDKTKDVKRAAFLGLFCYYLDKMGVDDGVFKFGIEKWIAMEEARAVQGEGGALTSSRMASVALLRMDMGMVAAVGDWPAPQPQPQETNLRLDLSASFNSHSQSQNQSRVDMSREEKRAIGDLHDFVEKAKQAKESARRMRVRDEHLKMGYMSQSDRISLLQSSGGGGGIVQPPPPPPTTVVYQSRSPAVLTPTTIRSRSRKNTPSSLSTTGLRKWNNSLLHRSAATVIQKEVRRWIVQGMYVFWRSVCRVQRWWRGCWARWGIKVGRRFGIVGAVNGNGNSNMVASQQQHKQQQQQRVQQPQSQTNNIPEESGDMTKMMLQLLLQQQQQLGQLWQQQQMGQQMIVPGVNTGATSTTLTTQNTPQPSGPTVSQLQSELEDSKKQMSERVQALEAERDRELKTLLEFKEMASNHLRAQNLTIKRLSHGRGAKQKEESVAGGIMDRVRNLAIQSHNSEVAMKKGGGSSGGSRLGRSEVMKFN</sequence>
<organism evidence="3 4">
    <name type="scientific">Triparma laevis f. longispina</name>
    <dbReference type="NCBI Taxonomy" id="1714387"/>
    <lineage>
        <taxon>Eukaryota</taxon>
        <taxon>Sar</taxon>
        <taxon>Stramenopiles</taxon>
        <taxon>Ochrophyta</taxon>
        <taxon>Bolidophyceae</taxon>
        <taxon>Parmales</taxon>
        <taxon>Triparmaceae</taxon>
        <taxon>Triparma</taxon>
    </lineage>
</organism>
<feature type="region of interest" description="Disordered" evidence="1">
    <location>
        <begin position="1121"/>
        <end position="1150"/>
    </location>
</feature>
<dbReference type="CDD" id="cd00030">
    <property type="entry name" value="C2"/>
    <property type="match status" value="1"/>
</dbReference>
<feature type="region of interest" description="Disordered" evidence="1">
    <location>
        <begin position="582"/>
        <end position="601"/>
    </location>
</feature>